<keyword evidence="2" id="KW-1185">Reference proteome</keyword>
<dbReference type="InterPro" id="IPR038604">
    <property type="entry name" value="HopJ_sf"/>
</dbReference>
<dbReference type="EMBL" id="FOKV01000001">
    <property type="protein sequence ID" value="SFB74909.1"/>
    <property type="molecule type" value="Genomic_DNA"/>
</dbReference>
<proteinExistence type="predicted"/>
<dbReference type="Proteomes" id="UP000199438">
    <property type="component" value="Unassembled WGS sequence"/>
</dbReference>
<dbReference type="Pfam" id="PF08888">
    <property type="entry name" value="HopJ"/>
    <property type="match status" value="1"/>
</dbReference>
<accession>A0A1I1DIV7</accession>
<gene>
    <name evidence="1" type="ORF">SAMN04487907_101414</name>
</gene>
<dbReference type="RefSeq" id="WP_092539725.1">
    <property type="nucleotide sequence ID" value="NZ_FOKV01000001.1"/>
</dbReference>
<dbReference type="STRING" id="1334022.SAMN04487907_101414"/>
<protein>
    <submittedName>
        <fullName evidence="1">HopJ type III effector protein</fullName>
    </submittedName>
</protein>
<name>A0A1I1DIV7_9FLAO</name>
<sequence length="115" mass="12924">MTLQDYLEQVKSNPKSADFKQTMALIDEYYQFSPASFKNGEIYNEAGTNNGSCKIFALGLLKELSKETTLALFAEHYFEGVLNDPEGDSHQNIRNFMKTGWSGIAFDSEALQPVK</sequence>
<organism evidence="1 2">
    <name type="scientific">Zunongwangia mangrovi</name>
    <dbReference type="NCBI Taxonomy" id="1334022"/>
    <lineage>
        <taxon>Bacteria</taxon>
        <taxon>Pseudomonadati</taxon>
        <taxon>Bacteroidota</taxon>
        <taxon>Flavobacteriia</taxon>
        <taxon>Flavobacteriales</taxon>
        <taxon>Flavobacteriaceae</taxon>
        <taxon>Zunongwangia</taxon>
    </lineage>
</organism>
<evidence type="ECO:0000313" key="1">
    <source>
        <dbReference type="EMBL" id="SFB74909.1"/>
    </source>
</evidence>
<dbReference type="AlphaFoldDB" id="A0A1I1DIV7"/>
<reference evidence="2" key="1">
    <citation type="submission" date="2016-10" db="EMBL/GenBank/DDBJ databases">
        <authorList>
            <person name="Varghese N."/>
            <person name="Submissions S."/>
        </authorList>
    </citation>
    <scope>NUCLEOTIDE SEQUENCE [LARGE SCALE GENOMIC DNA]</scope>
    <source>
        <strain evidence="2">DSM 24499</strain>
    </source>
</reference>
<dbReference type="OrthoDB" id="9790826at2"/>
<evidence type="ECO:0000313" key="2">
    <source>
        <dbReference type="Proteomes" id="UP000199438"/>
    </source>
</evidence>
<dbReference type="InterPro" id="IPR014984">
    <property type="entry name" value="HopJ"/>
</dbReference>
<dbReference type="Gene3D" id="3.20.160.10">
    <property type="entry name" value="vpa0580 domain like"/>
    <property type="match status" value="1"/>
</dbReference>